<gene>
    <name evidence="1" type="ORF">C7450_105180</name>
</gene>
<dbReference type="PANTHER" id="PTHR37816">
    <property type="entry name" value="YALI0E33011P"/>
    <property type="match status" value="1"/>
</dbReference>
<sequence>MLMDRIGTERGWVLSGSAISWGQPLEELYDLIVYARLDPSLRMARLREREQQRYGQRIAPGGDMEKAHAEFLAWAAKYDTAGLEQRSRVAHEAWLSKQTAPILRLDTSKPVSDLVAEVQAATASL</sequence>
<evidence type="ECO:0008006" key="3">
    <source>
        <dbReference type="Google" id="ProtNLM"/>
    </source>
</evidence>
<name>A0A2V3U6N9_9HYPH</name>
<reference evidence="1 2" key="1">
    <citation type="submission" date="2018-05" db="EMBL/GenBank/DDBJ databases">
        <title>Genomic Encyclopedia of Type Strains, Phase IV (KMG-IV): sequencing the most valuable type-strain genomes for metagenomic binning, comparative biology and taxonomic classification.</title>
        <authorList>
            <person name="Goeker M."/>
        </authorList>
    </citation>
    <scope>NUCLEOTIDE SEQUENCE [LARGE SCALE GENOMIC DNA]</scope>
    <source>
        <strain evidence="1 2">DSM 6462</strain>
    </source>
</reference>
<keyword evidence="2" id="KW-1185">Reference proteome</keyword>
<evidence type="ECO:0000313" key="2">
    <source>
        <dbReference type="Proteomes" id="UP000248021"/>
    </source>
</evidence>
<dbReference type="Proteomes" id="UP000248021">
    <property type="component" value="Unassembled WGS sequence"/>
</dbReference>
<accession>A0A2V3U6N9</accession>
<organism evidence="1 2">
    <name type="scientific">Chelatococcus asaccharovorans</name>
    <dbReference type="NCBI Taxonomy" id="28210"/>
    <lineage>
        <taxon>Bacteria</taxon>
        <taxon>Pseudomonadati</taxon>
        <taxon>Pseudomonadota</taxon>
        <taxon>Alphaproteobacteria</taxon>
        <taxon>Hyphomicrobiales</taxon>
        <taxon>Chelatococcaceae</taxon>
        <taxon>Chelatococcus</taxon>
    </lineage>
</organism>
<dbReference type="AlphaFoldDB" id="A0A2V3U6N9"/>
<dbReference type="PANTHER" id="PTHR37816:SF2">
    <property type="entry name" value="DNA TOPOLOGY MODULATION PROTEIN FLAR-RELATED PROTEIN"/>
    <property type="match status" value="1"/>
</dbReference>
<dbReference type="SUPFAM" id="SSF52540">
    <property type="entry name" value="P-loop containing nucleoside triphosphate hydrolases"/>
    <property type="match status" value="1"/>
</dbReference>
<protein>
    <recommendedName>
        <fullName evidence="3">AAA domain-containing protein</fullName>
    </recommendedName>
</protein>
<proteinExistence type="predicted"/>
<dbReference type="InterPro" id="IPR052922">
    <property type="entry name" value="Cytidylate_Kinase-2"/>
</dbReference>
<comment type="caution">
    <text evidence="1">The sequence shown here is derived from an EMBL/GenBank/DDBJ whole genome shotgun (WGS) entry which is preliminary data.</text>
</comment>
<dbReference type="EMBL" id="QJJK01000005">
    <property type="protein sequence ID" value="PXW58832.1"/>
    <property type="molecule type" value="Genomic_DNA"/>
</dbReference>
<evidence type="ECO:0000313" key="1">
    <source>
        <dbReference type="EMBL" id="PXW58832.1"/>
    </source>
</evidence>
<dbReference type="InterPro" id="IPR027417">
    <property type="entry name" value="P-loop_NTPase"/>
</dbReference>